<accession>A0A1H7UCC1</accession>
<dbReference type="SUPFAM" id="SSF52540">
    <property type="entry name" value="P-loop containing nucleoside triphosphate hydrolases"/>
    <property type="match status" value="1"/>
</dbReference>
<reference evidence="5" key="1">
    <citation type="submission" date="2016-10" db="EMBL/GenBank/DDBJ databases">
        <authorList>
            <person name="Varghese N."/>
            <person name="Submissions S."/>
        </authorList>
    </citation>
    <scope>NUCLEOTIDE SEQUENCE [LARGE SCALE GENOMIC DNA]</scope>
    <source>
        <strain evidence="5">LMG 26416</strain>
    </source>
</reference>
<evidence type="ECO:0000313" key="5">
    <source>
        <dbReference type="Proteomes" id="UP000199120"/>
    </source>
</evidence>
<feature type="transmembrane region" description="Helical" evidence="2">
    <location>
        <begin position="30"/>
        <end position="52"/>
    </location>
</feature>
<keyword evidence="2" id="KW-0812">Transmembrane</keyword>
<keyword evidence="2" id="KW-0472">Membrane</keyword>
<feature type="transmembrane region" description="Helical" evidence="2">
    <location>
        <begin position="7"/>
        <end position="24"/>
    </location>
</feature>
<dbReference type="CDD" id="cd00882">
    <property type="entry name" value="Ras_like_GTPase"/>
    <property type="match status" value="1"/>
</dbReference>
<keyword evidence="5" id="KW-1185">Reference proteome</keyword>
<feature type="domain" description="Type VI secretion system component TssM1 N-terminal" evidence="3">
    <location>
        <begin position="178"/>
        <end position="424"/>
    </location>
</feature>
<dbReference type="OrthoDB" id="9758229at2"/>
<keyword evidence="2" id="KW-1133">Transmembrane helix</keyword>
<evidence type="ECO:0000259" key="3">
    <source>
        <dbReference type="Pfam" id="PF14331"/>
    </source>
</evidence>
<dbReference type="PANTHER" id="PTHR36153:SF1">
    <property type="entry name" value="TYPE VI SECRETION SYSTEM COMPONENT TSSM1"/>
    <property type="match status" value="1"/>
</dbReference>
<sequence length="1314" mass="142322">MKSIGSIVVWVIALLVLAVAAWGITLYAGWPLWMAVALFAGAIGAWFLVRYLRRLAVMMRSRSKLAAQVRAARGEAAAAAGSPETQLARKWKAAVATLRNSNLRRQGNPLYVLPWFMVIGRSGTGKTTALTRARLSSPIQKVSQIGEIAQTANCDWWYFDRAVVIDCAGRYVDARDDTQDRREWELGLDLLGRYRPQEGLDGLVLAVSADRLTTPDPDAMIEEGRVARARIEQLIRMFGKRFPVYVLVTKCDRLYGFEAWAHALPAHALDQAMGYLADEAAEGTPAQFVERAFASIGARLEKLRLALVARQTSVPPELLLFPGELDSLRPGLQAFVDACLADNPYFERPFLRGVFFSSGLQAGGAVSALLGEGVPPVPPHAGASAGLFLHDFFDRILPQDRRIARPAMLVNPWRRVTRRTGLAACWLLLAALGIAMTMSFVGNMRTIELVRETLPGQLAFTGRLDQDAATLARLSDTLIEVERNNRSWLSRWVGAGTGDEALQARLKARFVSDYRARILPTLDQNEAGDIQRAAAGGTTLPEVALDIVRSINLLKARRNGADRFALEAMRQPLPSSHYDAQLNQQLAELASAYLAWSAPDDRRLAERLDMENALLSNISDADPQMTWLASLVTDTGTNAPVRGIDFWSAATATSVAVSSGEPVATDGAYVSAVYTGAGRKTIDGYLEEVRDATGDEARFDAGRAAFEHWYQDRRVMVWRKFVNDFLAMPKPLSNEADWRAAMGQMTSARSPYFEVIRRVAEEFQGEADESLPWLGFTRRFTSMLDQASGLGSAGKLMGPVAKWAGAINATGGTALRQTLGGEPQQGGQTIRTEVAAVDSLREYLGALGQIGAASVAGSGKAYQLAVDFHQASTDPAARPSPVQAMMQTFARLRSLTGDDDASTEAIWRLAQAPSDFLLRYIEQQASCELQKDWQADVLWPLQTVTGEAATNDQLFGAKGSVWTFADGPAKPFLVRGAMRYGVVQTTGYSMPFTEAFLPMLNGAVDQRVALLVNAQRSAAQQQSDQLQAQQSQLQWQQELQRIDAALAAAKAKADAASAQSLPLTVSAQPTGVNPDANARPFATILSIQCAAGAQVLNNYNFPVSSSFVWVPNQCSDTTLQIKIGDLVLTRKYTGQLGFAGFMTDFRDGVHAFVPNDFPSQRSALAALGVTQLTVRYNFDGLSAALGAADDIGAYAALQKSSEARTQQIKDAQFQQQQQDLAQKIAAQGAGFAVPLPASLAPADPGTPAVPPTIGQCWATDADATERRVRPDVSAMIRRLVRAAGQEQNAIPSPLPPRPPLPPGLQMSAGPVAGQ</sequence>
<feature type="transmembrane region" description="Helical" evidence="2">
    <location>
        <begin position="421"/>
        <end position="441"/>
    </location>
</feature>
<name>A0A1H7UCC1_9BURK</name>
<feature type="region of interest" description="Disordered" evidence="1">
    <location>
        <begin position="1283"/>
        <end position="1314"/>
    </location>
</feature>
<evidence type="ECO:0000256" key="2">
    <source>
        <dbReference type="SAM" id="Phobius"/>
    </source>
</evidence>
<dbReference type="InterPro" id="IPR025743">
    <property type="entry name" value="TssM1_N"/>
</dbReference>
<evidence type="ECO:0000256" key="1">
    <source>
        <dbReference type="SAM" id="MobiDB-lite"/>
    </source>
</evidence>
<dbReference type="EMBL" id="FOAJ01000018">
    <property type="protein sequence ID" value="SEL93917.1"/>
    <property type="molecule type" value="Genomic_DNA"/>
</dbReference>
<organism evidence="4 5">
    <name type="scientific">Paraburkholderia caballeronis</name>
    <dbReference type="NCBI Taxonomy" id="416943"/>
    <lineage>
        <taxon>Bacteria</taxon>
        <taxon>Pseudomonadati</taxon>
        <taxon>Pseudomonadota</taxon>
        <taxon>Betaproteobacteria</taxon>
        <taxon>Burkholderiales</taxon>
        <taxon>Burkholderiaceae</taxon>
        <taxon>Paraburkholderia</taxon>
    </lineage>
</organism>
<dbReference type="Pfam" id="PF14331">
    <property type="entry name" value="IcmF-related_N"/>
    <property type="match status" value="1"/>
</dbReference>
<feature type="compositionally biased region" description="Pro residues" evidence="1">
    <location>
        <begin position="1292"/>
        <end position="1302"/>
    </location>
</feature>
<dbReference type="PANTHER" id="PTHR36153">
    <property type="entry name" value="INNER MEMBRANE PROTEIN-RELATED"/>
    <property type="match status" value="1"/>
</dbReference>
<dbReference type="Proteomes" id="UP000199120">
    <property type="component" value="Unassembled WGS sequence"/>
</dbReference>
<dbReference type="RefSeq" id="WP_090545294.1">
    <property type="nucleotide sequence ID" value="NZ_FNSR01000001.1"/>
</dbReference>
<evidence type="ECO:0000313" key="4">
    <source>
        <dbReference type="EMBL" id="SEL93917.1"/>
    </source>
</evidence>
<protein>
    <submittedName>
        <fullName evidence="4">Type VI secretion system protein ImpL</fullName>
    </submittedName>
</protein>
<dbReference type="STRING" id="416943.SAMN05445871_2517"/>
<dbReference type="InterPro" id="IPR053156">
    <property type="entry name" value="T6SS_TssM-like"/>
</dbReference>
<dbReference type="InterPro" id="IPR027417">
    <property type="entry name" value="P-loop_NTPase"/>
</dbReference>
<gene>
    <name evidence="4" type="ORF">SAMN05192542_11870</name>
</gene>
<proteinExistence type="predicted"/>
<dbReference type="Gene3D" id="3.40.50.300">
    <property type="entry name" value="P-loop containing nucleotide triphosphate hydrolases"/>
    <property type="match status" value="1"/>
</dbReference>